<keyword evidence="1" id="KW-0812">Transmembrane</keyword>
<proteinExistence type="predicted"/>
<dbReference type="AlphaFoldDB" id="A0A9X3MUJ8"/>
<gene>
    <name evidence="2" type="ORF">OM076_20535</name>
</gene>
<feature type="transmembrane region" description="Helical" evidence="1">
    <location>
        <begin position="182"/>
        <end position="202"/>
    </location>
</feature>
<comment type="caution">
    <text evidence="2">The sequence shown here is derived from an EMBL/GenBank/DDBJ whole genome shotgun (WGS) entry which is preliminary data.</text>
</comment>
<feature type="transmembrane region" description="Helical" evidence="1">
    <location>
        <begin position="260"/>
        <end position="278"/>
    </location>
</feature>
<organism evidence="2 3">
    <name type="scientific">Solirubrobacter ginsenosidimutans</name>
    <dbReference type="NCBI Taxonomy" id="490573"/>
    <lineage>
        <taxon>Bacteria</taxon>
        <taxon>Bacillati</taxon>
        <taxon>Actinomycetota</taxon>
        <taxon>Thermoleophilia</taxon>
        <taxon>Solirubrobacterales</taxon>
        <taxon>Solirubrobacteraceae</taxon>
        <taxon>Solirubrobacter</taxon>
    </lineage>
</organism>
<feature type="transmembrane region" description="Helical" evidence="1">
    <location>
        <begin position="299"/>
        <end position="320"/>
    </location>
</feature>
<keyword evidence="1" id="KW-1133">Transmembrane helix</keyword>
<feature type="transmembrane region" description="Helical" evidence="1">
    <location>
        <begin position="326"/>
        <end position="347"/>
    </location>
</feature>
<evidence type="ECO:0000313" key="2">
    <source>
        <dbReference type="EMBL" id="MDA0162672.1"/>
    </source>
</evidence>
<feature type="transmembrane region" description="Helical" evidence="1">
    <location>
        <begin position="214"/>
        <end position="240"/>
    </location>
</feature>
<reference evidence="2" key="1">
    <citation type="submission" date="2022-10" db="EMBL/GenBank/DDBJ databases">
        <title>The WGS of Solirubrobacter ginsenosidimutans DSM 21036.</title>
        <authorList>
            <person name="Jiang Z."/>
        </authorList>
    </citation>
    <scope>NUCLEOTIDE SEQUENCE</scope>
    <source>
        <strain evidence="2">DSM 21036</strain>
    </source>
</reference>
<name>A0A9X3MUJ8_9ACTN</name>
<feature type="transmembrane region" description="Helical" evidence="1">
    <location>
        <begin position="7"/>
        <end position="28"/>
    </location>
</feature>
<evidence type="ECO:0000256" key="1">
    <source>
        <dbReference type="SAM" id="Phobius"/>
    </source>
</evidence>
<dbReference type="EMBL" id="JAPDOD010000020">
    <property type="protein sequence ID" value="MDA0162672.1"/>
    <property type="molecule type" value="Genomic_DNA"/>
</dbReference>
<keyword evidence="3" id="KW-1185">Reference proteome</keyword>
<dbReference type="RefSeq" id="WP_270041909.1">
    <property type="nucleotide sequence ID" value="NZ_JAPDOD010000020.1"/>
</dbReference>
<accession>A0A9X3MUJ8</accession>
<dbReference type="Proteomes" id="UP001149140">
    <property type="component" value="Unassembled WGS sequence"/>
</dbReference>
<protein>
    <submittedName>
        <fullName evidence="2">Uncharacterized protein</fullName>
    </submittedName>
</protein>
<evidence type="ECO:0000313" key="3">
    <source>
        <dbReference type="Proteomes" id="UP001149140"/>
    </source>
</evidence>
<sequence length="353" mass="36560">MARKPGWPCAVLLITGVMALMLGGLALYGRHAVLDRSAFADRATGALAQDEVMDEIATRIAVRELEANPSLAARRPVLEAAVGDLMREPRFPGEFHAGAKTLHDALFGDGNLAVADDGSGTMRVRVTSLVLPGAGRELQAAVAARSPAAARELGPGDPELFSLGGGRLESGLVQAAPHVRRLTSLAPLAILLGVVLLAWAAWRAPTRRLGLRRVALGVALAAGATVAATSIGRAVVLSTFDTSHGDAVVGTIWSAFLEDLRLWALALGALGVIAAAAFEPGAPGTWRRLWATVAAPSGSALRLVRAAGLVLLAALLLWMPEVPLDLALVVAAGLLVFSGAAEVVRLAQRSLIR</sequence>
<keyword evidence="1" id="KW-0472">Membrane</keyword>